<sequence>MSPSGPSRPICAPGCSMSPVGCSIKMSARNRTSKYLGIDRRMSSNAAPPQTHRPADGSMAALMADAGQPDPAMAEAVDWVVHLTSGEATHDDLQELDAWRAATPANDAAYRALAALHPLGAALKGQSGVSRRAMLSGGAVSLAAIGAIGLARPPLGLWPSFSELMADHRTGPGQRFAFRPIDGVDVELNSRTSVALVSSGEGMRLIDGETFVAVANGTPFDVQAGEAHLRANGASFNVQTLAGGIRVACVAGEVLCGTGGTIARLASAQEWRLAANGRATTRPIDEGAAGSWRNGILRFERAPLAEVIEQFNRYRARPVMLASSAIGAQPVSGFFHTSDIDAAVSQLQALHQLNVRHLPGGVILVG</sequence>
<comment type="caution">
    <text evidence="3">The sequence shown here is derived from an EMBL/GenBank/DDBJ whole genome shotgun (WGS) entry which is preliminary data.</text>
</comment>
<name>A0A6I4TRM9_9SPHN</name>
<dbReference type="Proteomes" id="UP000469430">
    <property type="component" value="Unassembled WGS sequence"/>
</dbReference>
<dbReference type="InterPro" id="IPR012373">
    <property type="entry name" value="Ferrdict_sens_TM"/>
</dbReference>
<dbReference type="InterPro" id="IPR006860">
    <property type="entry name" value="FecR"/>
</dbReference>
<organism evidence="3 4">
    <name type="scientific">Croceibacterium xixiisoli</name>
    <dbReference type="NCBI Taxonomy" id="1476466"/>
    <lineage>
        <taxon>Bacteria</taxon>
        <taxon>Pseudomonadati</taxon>
        <taxon>Pseudomonadota</taxon>
        <taxon>Alphaproteobacteria</taxon>
        <taxon>Sphingomonadales</taxon>
        <taxon>Erythrobacteraceae</taxon>
        <taxon>Croceibacterium</taxon>
    </lineage>
</organism>
<dbReference type="AlphaFoldDB" id="A0A6I4TRM9"/>
<feature type="domain" description="FecR protein" evidence="1">
    <location>
        <begin position="167"/>
        <end position="254"/>
    </location>
</feature>
<gene>
    <name evidence="3" type="ORF">GRI97_01015</name>
</gene>
<feature type="domain" description="FecR N-terminal" evidence="2">
    <location>
        <begin position="75"/>
        <end position="116"/>
    </location>
</feature>
<protein>
    <submittedName>
        <fullName evidence="3">DUF4880 domain-containing protein</fullName>
    </submittedName>
</protein>
<accession>A0A6I4TRM9</accession>
<dbReference type="PIRSF" id="PIRSF018266">
    <property type="entry name" value="FecR"/>
    <property type="match status" value="1"/>
</dbReference>
<dbReference type="Pfam" id="PF04773">
    <property type="entry name" value="FecR"/>
    <property type="match status" value="1"/>
</dbReference>
<proteinExistence type="predicted"/>
<evidence type="ECO:0000313" key="3">
    <source>
        <dbReference type="EMBL" id="MXO97567.1"/>
    </source>
</evidence>
<dbReference type="Gene3D" id="3.55.50.30">
    <property type="match status" value="1"/>
</dbReference>
<evidence type="ECO:0000259" key="2">
    <source>
        <dbReference type="Pfam" id="PF16220"/>
    </source>
</evidence>
<dbReference type="Gene3D" id="2.60.120.1440">
    <property type="match status" value="1"/>
</dbReference>
<dbReference type="EMBL" id="WTYJ01000001">
    <property type="protein sequence ID" value="MXO97567.1"/>
    <property type="molecule type" value="Genomic_DNA"/>
</dbReference>
<dbReference type="GO" id="GO:0016989">
    <property type="term" value="F:sigma factor antagonist activity"/>
    <property type="evidence" value="ECO:0007669"/>
    <property type="project" value="TreeGrafter"/>
</dbReference>
<evidence type="ECO:0000259" key="1">
    <source>
        <dbReference type="Pfam" id="PF04773"/>
    </source>
</evidence>
<reference evidence="3 4" key="1">
    <citation type="submission" date="2019-12" db="EMBL/GenBank/DDBJ databases">
        <title>Genomic-based taxomic classification of the family Erythrobacteraceae.</title>
        <authorList>
            <person name="Xu L."/>
        </authorList>
    </citation>
    <scope>NUCLEOTIDE SEQUENCE [LARGE SCALE GENOMIC DNA]</scope>
    <source>
        <strain evidence="3 4">S36</strain>
    </source>
</reference>
<keyword evidence="4" id="KW-1185">Reference proteome</keyword>
<dbReference type="InterPro" id="IPR032623">
    <property type="entry name" value="FecR_N"/>
</dbReference>
<dbReference type="Pfam" id="PF16220">
    <property type="entry name" value="DUF4880"/>
    <property type="match status" value="1"/>
</dbReference>
<evidence type="ECO:0000313" key="4">
    <source>
        <dbReference type="Proteomes" id="UP000469430"/>
    </source>
</evidence>
<dbReference type="PANTHER" id="PTHR30273">
    <property type="entry name" value="PERIPLASMIC SIGNAL SENSOR AND SIGMA FACTOR ACTIVATOR FECR-RELATED"/>
    <property type="match status" value="1"/>
</dbReference>
<dbReference type="PANTHER" id="PTHR30273:SF2">
    <property type="entry name" value="PROTEIN FECR"/>
    <property type="match status" value="1"/>
</dbReference>